<reference evidence="6 7" key="1">
    <citation type="submission" date="2023-03" db="EMBL/GenBank/DDBJ databases">
        <title>Draft assemblies of triclosan tolerant bacteria isolated from returned activated sludge.</title>
        <authorList>
            <person name="Van Hamelsveld S."/>
        </authorList>
    </citation>
    <scope>NUCLEOTIDE SEQUENCE [LARGE SCALE GENOMIC DNA]</scope>
    <source>
        <strain evidence="6 7">GW210010_S58</strain>
    </source>
</reference>
<dbReference type="Proteomes" id="UP001216674">
    <property type="component" value="Unassembled WGS sequence"/>
</dbReference>
<feature type="signal peptide" evidence="4">
    <location>
        <begin position="1"/>
        <end position="31"/>
    </location>
</feature>
<dbReference type="Gene3D" id="3.55.50.30">
    <property type="match status" value="1"/>
</dbReference>
<evidence type="ECO:0000313" key="6">
    <source>
        <dbReference type="EMBL" id="MDF3835948.1"/>
    </source>
</evidence>
<dbReference type="Pfam" id="PF07660">
    <property type="entry name" value="STN"/>
    <property type="match status" value="1"/>
</dbReference>
<evidence type="ECO:0000256" key="2">
    <source>
        <dbReference type="ARBA" id="ARBA00023136"/>
    </source>
</evidence>
<dbReference type="Pfam" id="PF13103">
    <property type="entry name" value="TonB_2"/>
    <property type="match status" value="1"/>
</dbReference>
<evidence type="ECO:0000259" key="5">
    <source>
        <dbReference type="SMART" id="SM00965"/>
    </source>
</evidence>
<protein>
    <submittedName>
        <fullName evidence="6">Secretin and TonB N-terminal domain-containing protein</fullName>
    </submittedName>
</protein>
<dbReference type="RefSeq" id="WP_276266582.1">
    <property type="nucleotide sequence ID" value="NZ_JARJLM010000398.1"/>
</dbReference>
<keyword evidence="3" id="KW-0998">Cell outer membrane</keyword>
<feature type="domain" description="Secretin/TonB short N-terminal" evidence="5">
    <location>
        <begin position="64"/>
        <end position="115"/>
    </location>
</feature>
<feature type="chain" id="PRO_5046980718" evidence="4">
    <location>
        <begin position="32"/>
        <end position="238"/>
    </location>
</feature>
<keyword evidence="4" id="KW-0732">Signal</keyword>
<evidence type="ECO:0000256" key="4">
    <source>
        <dbReference type="SAM" id="SignalP"/>
    </source>
</evidence>
<evidence type="ECO:0000256" key="1">
    <source>
        <dbReference type="ARBA" id="ARBA00022448"/>
    </source>
</evidence>
<dbReference type="InterPro" id="IPR011662">
    <property type="entry name" value="Secretin/TonB_short_N"/>
</dbReference>
<keyword evidence="2" id="KW-0472">Membrane</keyword>
<name>A0ABT6AU90_9BURK</name>
<accession>A0ABT6AU90</accession>
<gene>
    <name evidence="6" type="ORF">P3W85_23790</name>
</gene>
<keyword evidence="1" id="KW-0813">Transport</keyword>
<comment type="caution">
    <text evidence="6">The sequence shown here is derived from an EMBL/GenBank/DDBJ whole genome shotgun (WGS) entry which is preliminary data.</text>
</comment>
<evidence type="ECO:0000313" key="7">
    <source>
        <dbReference type="Proteomes" id="UP001216674"/>
    </source>
</evidence>
<evidence type="ECO:0000256" key="3">
    <source>
        <dbReference type="ARBA" id="ARBA00023237"/>
    </source>
</evidence>
<dbReference type="SUPFAM" id="SSF74653">
    <property type="entry name" value="TolA/TonB C-terminal domain"/>
    <property type="match status" value="1"/>
</dbReference>
<organism evidence="6 7">
    <name type="scientific">Cupriavidus basilensis</name>
    <dbReference type="NCBI Taxonomy" id="68895"/>
    <lineage>
        <taxon>Bacteria</taxon>
        <taxon>Pseudomonadati</taxon>
        <taxon>Pseudomonadota</taxon>
        <taxon>Betaproteobacteria</taxon>
        <taxon>Burkholderiales</taxon>
        <taxon>Burkholderiaceae</taxon>
        <taxon>Cupriavidus</taxon>
    </lineage>
</organism>
<dbReference type="EMBL" id="JARJLM010000398">
    <property type="protein sequence ID" value="MDF3835948.1"/>
    <property type="molecule type" value="Genomic_DNA"/>
</dbReference>
<sequence>MASLVASTGARALVGYMAVLALCLACRQIHAQQADTRQAAEITFDLPSQPLKQALAQYDAQTNLSVFFPSELADGRTSTAVHGSFSPEAALRRLLEGTGLNVRAAAADAFVLVPAPQGSHPAAAPPIPAMPRQYDGLVQSRVYQALCERKSLALGDYRLALHVQLAPSGHVQEARLLDTTGNKARDAAIVETVERVDLGQPPSEPARAFVLLVKPVRCAAGAGQADACRLPCGRQANR</sequence>
<proteinExistence type="predicted"/>
<dbReference type="SMART" id="SM00965">
    <property type="entry name" value="STN"/>
    <property type="match status" value="1"/>
</dbReference>
<keyword evidence="7" id="KW-1185">Reference proteome</keyword>
<dbReference type="Gene3D" id="3.30.1150.10">
    <property type="match status" value="1"/>
</dbReference>